<protein>
    <submittedName>
        <fullName evidence="2">Conserved protein</fullName>
    </submittedName>
</protein>
<sequence>MKLKKKTAIIAGFTIGALLFATTAFADIVSKSGYDQLKDGIKMTAEKAGSEYSNYTIEMTAVLKADGKVLQSESSVEKTDRIKNATESTNTSEDFQGQVFNHYYYNDNNTTIRKSKGDNKIYVGEYPEGRNFQAFDNPFAEDEFEDVERIIDAVVGSLKDHVIVKENPDGSKELSGSLSEMQIPTLINAVSSFAIKQEFHDSRMENGWPRMTKDIAVKEVTGSASIDEAGALQNLLAQATITGKDADGQVHELTVEVLGTIKDINTTVVTKPDLTGQEVVKDIIKDRNVMSNPQKFVGTFKNDIITEKDGRLVKAGERILEITNIDQNGITGRYQEVYKADYVSSVNKSEDFTFNAKFLSEDMRDASFEGSAGEGSNREGHIYLDNYMGKINFYINNDYSNMNLMYDSTFNPVLE</sequence>
<evidence type="ECO:0000313" key="4">
    <source>
        <dbReference type="Proteomes" id="UP000054623"/>
    </source>
</evidence>
<feature type="signal peptide" evidence="1">
    <location>
        <begin position="1"/>
        <end position="26"/>
    </location>
</feature>
<dbReference type="PATRIC" id="fig|49338.4.peg.2095"/>
<dbReference type="AlphaFoldDB" id="A0A098B0D9"/>
<organism evidence="2">
    <name type="scientific">Desulfitobacterium hafniense</name>
    <name type="common">Desulfitobacterium frappieri</name>
    <dbReference type="NCBI Taxonomy" id="49338"/>
    <lineage>
        <taxon>Bacteria</taxon>
        <taxon>Bacillati</taxon>
        <taxon>Bacillota</taxon>
        <taxon>Clostridia</taxon>
        <taxon>Eubacteriales</taxon>
        <taxon>Desulfitobacteriaceae</taxon>
        <taxon>Desulfitobacterium</taxon>
    </lineage>
</organism>
<evidence type="ECO:0000256" key="1">
    <source>
        <dbReference type="SAM" id="SignalP"/>
    </source>
</evidence>
<dbReference type="EMBL" id="LK996017">
    <property type="protein sequence ID" value="CDX01832.1"/>
    <property type="molecule type" value="Genomic_DNA"/>
</dbReference>
<reference evidence="2" key="1">
    <citation type="submission" date="2014-07" db="EMBL/GenBank/DDBJ databases">
        <authorList>
            <person name="Hornung V.Bastian."/>
        </authorList>
    </citation>
    <scope>NUCLEOTIDE SEQUENCE</scope>
    <source>
        <strain evidence="2">PCE-S</strain>
    </source>
</reference>
<dbReference type="OMA" id="YYVTEYT"/>
<feature type="chain" id="PRO_5007384683" evidence="1">
    <location>
        <begin position="27"/>
        <end position="415"/>
    </location>
</feature>
<evidence type="ECO:0000313" key="3">
    <source>
        <dbReference type="EMBL" id="KTE91219.1"/>
    </source>
</evidence>
<proteinExistence type="predicted"/>
<dbReference type="OrthoDB" id="2518519at2"/>
<accession>A0A098B0D9</accession>
<reference evidence="3 4" key="2">
    <citation type="submission" date="2015-12" db="EMBL/GenBank/DDBJ databases">
        <title>Draft Genome Sequence of Desulfitobacterium hafniense Strain DH, a Sulfate-reducing Bacterium Isolated from Paddy Soils.</title>
        <authorList>
            <person name="Bao P."/>
            <person name="Zhang X."/>
            <person name="Li G."/>
        </authorList>
    </citation>
    <scope>NUCLEOTIDE SEQUENCE [LARGE SCALE GENOMIC DNA]</scope>
    <source>
        <strain evidence="3 4">DH</strain>
    </source>
</reference>
<name>A0A098B0D9_DESHA</name>
<dbReference type="RefSeq" id="WP_005812185.1">
    <property type="nucleotide sequence ID" value="NZ_CABKQQ010000036.1"/>
</dbReference>
<keyword evidence="1" id="KW-0732">Signal</keyword>
<dbReference type="Proteomes" id="UP000054623">
    <property type="component" value="Unassembled WGS sequence"/>
</dbReference>
<gene>
    <name evidence="3" type="ORF">AT727_06395</name>
    <name evidence="2" type="ORF">DPCES_1945</name>
</gene>
<dbReference type="EMBL" id="LOCK01000028">
    <property type="protein sequence ID" value="KTE91219.1"/>
    <property type="molecule type" value="Genomic_DNA"/>
</dbReference>
<evidence type="ECO:0000313" key="2">
    <source>
        <dbReference type="EMBL" id="CDX01832.1"/>
    </source>
</evidence>